<dbReference type="EMBL" id="JAAORC010000001">
    <property type="protein sequence ID" value="MBO8222863.1"/>
    <property type="molecule type" value="Genomic_DNA"/>
</dbReference>
<keyword evidence="1" id="KW-0472">Membrane</keyword>
<evidence type="ECO:0000256" key="1">
    <source>
        <dbReference type="SAM" id="Phobius"/>
    </source>
</evidence>
<dbReference type="AlphaFoldDB" id="A0A8I1X5C8"/>
<keyword evidence="1" id="KW-0812">Transmembrane</keyword>
<feature type="transmembrane region" description="Helical" evidence="1">
    <location>
        <begin position="85"/>
        <end position="106"/>
    </location>
</feature>
<gene>
    <name evidence="2" type="ORF">HA142_04990</name>
</gene>
<feature type="transmembrane region" description="Helical" evidence="1">
    <location>
        <begin position="126"/>
        <end position="142"/>
    </location>
</feature>
<organism evidence="2 3">
    <name type="scientific">Prochlorococcus marinus str. XMU1401</name>
    <dbReference type="NCBI Taxonomy" id="2052594"/>
    <lineage>
        <taxon>Bacteria</taxon>
        <taxon>Bacillati</taxon>
        <taxon>Cyanobacteriota</taxon>
        <taxon>Cyanophyceae</taxon>
        <taxon>Synechococcales</taxon>
        <taxon>Prochlorococcaceae</taxon>
        <taxon>Prochlorococcus</taxon>
    </lineage>
</organism>
<feature type="transmembrane region" description="Helical" evidence="1">
    <location>
        <begin position="189"/>
        <end position="208"/>
    </location>
</feature>
<name>A0A8I1X5C8_PROMR</name>
<proteinExistence type="predicted"/>
<keyword evidence="1" id="KW-1133">Transmembrane helix</keyword>
<feature type="transmembrane region" description="Helical" evidence="1">
    <location>
        <begin position="229"/>
        <end position="248"/>
    </location>
</feature>
<reference evidence="2" key="1">
    <citation type="submission" date="2020-03" db="EMBL/GenBank/DDBJ databases">
        <title>Genome differentiation and subclade ecological adaptation of Prochlorococcus HLII clade in the global ocean.</title>
        <authorList>
            <person name="Yan W."/>
            <person name="Fen X."/>
            <person name="Zhang W."/>
        </authorList>
    </citation>
    <scope>NUCLEOTIDE SEQUENCE</scope>
    <source>
        <strain evidence="2">XMU1401</strain>
    </source>
</reference>
<accession>A0A8I1X5C8</accession>
<evidence type="ECO:0000313" key="3">
    <source>
        <dbReference type="Proteomes" id="UP000666562"/>
    </source>
</evidence>
<feature type="transmembrane region" description="Helical" evidence="1">
    <location>
        <begin position="41"/>
        <end position="64"/>
    </location>
</feature>
<comment type="caution">
    <text evidence="2">The sequence shown here is derived from an EMBL/GenBank/DDBJ whole genome shotgun (WGS) entry which is preliminary data.</text>
</comment>
<sequence>MIIKNNTTKLLLTLSFLLILPFIQKQWLNLYSLNINVISFYSIIYYLSGAICPSLVYINSLNNYTYYNFTRDKIHSIKIIKGKRLLFLVAINLIILSYLIAEYIYINFDLIFNLFLEGINLPQPDIPLLCFFIFLISILLIFKKSRFLLKKIILVNFILISFYFWHLQINNISVDDQFYIYRYFGLNDLNLINLFILVAIEISFYMWSFLSYKTNLSDWIVPKPQKRDFIPFLNIFIFYFFIIIYYSILI</sequence>
<feature type="transmembrane region" description="Helical" evidence="1">
    <location>
        <begin position="149"/>
        <end position="169"/>
    </location>
</feature>
<dbReference type="Proteomes" id="UP000666562">
    <property type="component" value="Unassembled WGS sequence"/>
</dbReference>
<protein>
    <submittedName>
        <fullName evidence="2">Uncharacterized protein</fullName>
    </submittedName>
</protein>
<evidence type="ECO:0000313" key="2">
    <source>
        <dbReference type="EMBL" id="MBO8222863.1"/>
    </source>
</evidence>